<dbReference type="Gene3D" id="1.10.246.220">
    <property type="match status" value="1"/>
</dbReference>
<dbReference type="CDD" id="cd00085">
    <property type="entry name" value="HNHc"/>
    <property type="match status" value="1"/>
</dbReference>
<accession>A0A7S0EEA8</accession>
<feature type="compositionally biased region" description="Polar residues" evidence="1">
    <location>
        <begin position="141"/>
        <end position="150"/>
    </location>
</feature>
<dbReference type="PROSITE" id="PS51294">
    <property type="entry name" value="HTH_MYB"/>
    <property type="match status" value="1"/>
</dbReference>
<dbReference type="InterPro" id="IPR003615">
    <property type="entry name" value="HNH_nuc"/>
</dbReference>
<dbReference type="InterPro" id="IPR009057">
    <property type="entry name" value="Homeodomain-like_sf"/>
</dbReference>
<evidence type="ECO:0000256" key="1">
    <source>
        <dbReference type="SAM" id="MobiDB-lite"/>
    </source>
</evidence>
<proteinExistence type="predicted"/>
<dbReference type="EMBL" id="HBEO01013979">
    <property type="protein sequence ID" value="CAD8482368.1"/>
    <property type="molecule type" value="Transcribed_RNA"/>
</dbReference>
<feature type="domain" description="Myb-like" evidence="2">
    <location>
        <begin position="9"/>
        <end position="64"/>
    </location>
</feature>
<feature type="domain" description="HTH myb-type" evidence="3">
    <location>
        <begin position="9"/>
        <end position="68"/>
    </location>
</feature>
<evidence type="ECO:0000313" key="4">
    <source>
        <dbReference type="EMBL" id="CAD8482368.1"/>
    </source>
</evidence>
<dbReference type="PANTHER" id="PTHR46993:SF6">
    <property type="entry name" value="MYB TRANSCRIPTION FACTOR"/>
    <property type="match status" value="1"/>
</dbReference>
<evidence type="ECO:0000259" key="3">
    <source>
        <dbReference type="PROSITE" id="PS51294"/>
    </source>
</evidence>
<evidence type="ECO:0000259" key="2">
    <source>
        <dbReference type="PROSITE" id="PS50090"/>
    </source>
</evidence>
<dbReference type="PANTHER" id="PTHR46993">
    <property type="entry name" value="MYB TRANSCRIPTION FACTOR"/>
    <property type="match status" value="1"/>
</dbReference>
<name>A0A7S0EEA8_9CRYP</name>
<dbReference type="SMART" id="SM00717">
    <property type="entry name" value="SANT"/>
    <property type="match status" value="1"/>
</dbReference>
<organism evidence="4">
    <name type="scientific">Hanusia phi</name>
    <dbReference type="NCBI Taxonomy" id="3032"/>
    <lineage>
        <taxon>Eukaryota</taxon>
        <taxon>Cryptophyceae</taxon>
        <taxon>Pyrenomonadales</taxon>
        <taxon>Geminigeraceae</taxon>
        <taxon>Hanusia</taxon>
    </lineage>
</organism>
<reference evidence="4" key="1">
    <citation type="submission" date="2021-01" db="EMBL/GenBank/DDBJ databases">
        <authorList>
            <person name="Corre E."/>
            <person name="Pelletier E."/>
            <person name="Niang G."/>
            <person name="Scheremetjew M."/>
            <person name="Finn R."/>
            <person name="Kale V."/>
            <person name="Holt S."/>
            <person name="Cochrane G."/>
            <person name="Meng A."/>
            <person name="Brown T."/>
            <person name="Cohen L."/>
        </authorList>
    </citation>
    <scope>NUCLEOTIDE SEQUENCE</scope>
    <source>
        <strain evidence="4">CCMP325</strain>
    </source>
</reference>
<evidence type="ECO:0008006" key="5">
    <source>
        <dbReference type="Google" id="ProtNLM"/>
    </source>
</evidence>
<dbReference type="InterPro" id="IPR001005">
    <property type="entry name" value="SANT/Myb"/>
</dbReference>
<feature type="region of interest" description="Disordered" evidence="1">
    <location>
        <begin position="141"/>
        <end position="191"/>
    </location>
</feature>
<dbReference type="InterPro" id="IPR017930">
    <property type="entry name" value="Myb_dom"/>
</dbReference>
<dbReference type="Pfam" id="PF00249">
    <property type="entry name" value="Myb_DNA-binding"/>
    <property type="match status" value="1"/>
</dbReference>
<dbReference type="CDD" id="cd11660">
    <property type="entry name" value="SANT_TRF"/>
    <property type="match status" value="1"/>
</dbReference>
<gene>
    <name evidence="4" type="ORF">HPHI1048_LOCUS9500</name>
</gene>
<dbReference type="SUPFAM" id="SSF46689">
    <property type="entry name" value="Homeodomain-like"/>
    <property type="match status" value="1"/>
</dbReference>
<protein>
    <recommendedName>
        <fullName evidence="5">Myb-like domain-containing protein</fullName>
    </recommendedName>
</protein>
<dbReference type="AlphaFoldDB" id="A0A7S0EEA8"/>
<sequence>MLESKQQLSNKIRNRRWTERENEALRQGILKFGVGQWKKIKESAGDVLDHRSNVDLKDRYRNIQSVRDRIVKLMHEIPVETASKVLVSLQLDSLSSYEFLRRDVEHLHWDLLPEIERTMRDLQESEHKRIAFKNISSQQNIRISKTGNTNPSPPALVGPDQLVSTESSASVKPASPRSDFEVKQQEVTGVSANSEMDELPKRRDWIDENIFVLSPGKGKRRPCLARRSDIHELQPSPRTSEVTQRLQDYSESCEVQGLRVESSEDEEVEFISGSVSTRHHCNTTGSSNSRSNKPERFYCGYIHELVLYAGNNPASTRQVRNWLLTHSHLCPVDNFTECDIDHIVPRSLGGHDHPYNYYIMPTSMNKKFNKWMTKEKAAYVGRVVYKCATKFAEHCREQSKAYVDYLTFTPFF</sequence>
<dbReference type="PROSITE" id="PS50090">
    <property type="entry name" value="MYB_LIKE"/>
    <property type="match status" value="1"/>
</dbReference>